<proteinExistence type="predicted"/>
<sequence length="446" mass="48973">MAIPELDLKKVNLQAAVGYLISLHDNEVDWNLLGIKVIGAIDALPIPDGDYEYGDAYMVGTETPYDMYIYTRPDGKVHTEGYWFPIGKFPAPGPQGPKGDGLEQITREASNTAQSVSYDSTSGATIEYTDKTVIYKDSTTGEVKTKTWPAQLSLPIVPGKYISMDANSDNDALEVKVDDTELSQDYIKINKTLASDSSPVIEGGKTVWYPTTQYPQGQSFAWRNSEGDCSFHKLNIQYLANQNGGDSIDYYSIITNTMNSDYHIDKTPTDTGTLTITNLAVLQQNNQSKNLRIVYDNQVYYRMDPQTAPDGTINYIHIDSVQNDGGTYKATGKCFSVTVSTRAWQVVDLDFGGSTRTTHNLTLNNSATGTSIYFSLTNNRTETYEGAPAGLWAALENSPIACTVDNNGTYAAGIITIDGDNFKVMYGNSEELLMTQTQIAITDNVV</sequence>
<dbReference type="EMBL" id="BK014754">
    <property type="protein sequence ID" value="DAD74201.1"/>
    <property type="molecule type" value="Genomic_DNA"/>
</dbReference>
<organism evidence="1">
    <name type="scientific">Herelleviridae sp. ct7M529</name>
    <dbReference type="NCBI Taxonomy" id="2826787"/>
    <lineage>
        <taxon>Viruses</taxon>
        <taxon>Duplodnaviria</taxon>
        <taxon>Heunggongvirae</taxon>
        <taxon>Uroviricota</taxon>
        <taxon>Caudoviricetes</taxon>
        <taxon>Herelleviridae</taxon>
    </lineage>
</organism>
<name>A0A8S5LVZ4_9CAUD</name>
<reference evidence="1" key="1">
    <citation type="journal article" date="2021" name="Proc. Natl. Acad. Sci. U.S.A.">
        <title>A Catalog of Tens of Thousands of Viruses from Human Metagenomes Reveals Hidden Associations with Chronic Diseases.</title>
        <authorList>
            <person name="Tisza M.J."/>
            <person name="Buck C.B."/>
        </authorList>
    </citation>
    <scope>NUCLEOTIDE SEQUENCE</scope>
    <source>
        <strain evidence="1">Ct7M529</strain>
    </source>
</reference>
<protein>
    <submittedName>
        <fullName evidence="1">Uncharacterized protein</fullName>
    </submittedName>
</protein>
<accession>A0A8S5LVZ4</accession>
<evidence type="ECO:0000313" key="1">
    <source>
        <dbReference type="EMBL" id="DAD74201.1"/>
    </source>
</evidence>